<dbReference type="STRING" id="1549748.WH95_08360"/>
<evidence type="ECO:0000256" key="2">
    <source>
        <dbReference type="ARBA" id="ARBA00052718"/>
    </source>
</evidence>
<comment type="pathway">
    <text evidence="4">Amine and polyamine degradation; putrescine degradation; 4-aminobutanoate from putrescine: step 4/4.</text>
</comment>
<comment type="function">
    <text evidence="3">Involved in the breakdown of putrescine via hydrolysis of the gamma-glutamyl linkage of gamma-glutamyl-gamma-aminobutyrate.</text>
</comment>
<dbReference type="InterPro" id="IPR029062">
    <property type="entry name" value="Class_I_gatase-like"/>
</dbReference>
<dbReference type="GO" id="GO:0006598">
    <property type="term" value="P:polyamine catabolic process"/>
    <property type="evidence" value="ECO:0007669"/>
    <property type="project" value="TreeGrafter"/>
</dbReference>
<keyword evidence="7" id="KW-1185">Reference proteome</keyword>
<dbReference type="PANTHER" id="PTHR43235">
    <property type="entry name" value="GLUTAMINE AMIDOTRANSFERASE PB2B2.05-RELATED"/>
    <property type="match status" value="1"/>
</dbReference>
<name>A0A0M2RBU7_9PROT</name>
<dbReference type="FunFam" id="3.40.50.880:FF:000030">
    <property type="entry name" value="Gamma-glutamyl-gamma-aminobutyrate hydrolase PuuD"/>
    <property type="match status" value="1"/>
</dbReference>
<sequence>MANPTLSPVLPIVGVSACLYKAETPKPYHAVDDKYLRAVATSSNTMPVIIPALPDLLDIPRLVSKLDGIMLTGSASNVHPKRYRASPSPEAEPYDEMRDQTTFALIKEAINQEVPLLAICRGFQELNVALGGSLYPQVKEIADRMDHSSPDTNNMEIDYGPNHSITLDRNGRLYEILKKDDAMVNSLHYQAVNKLGDGLMADATAKDGTIEAISMPGQKSFVLGVQWHPEYKASENSTSQAIFRAFGKAVINRIQ</sequence>
<dbReference type="GO" id="GO:0033969">
    <property type="term" value="F:gamma-glutamyl-gamma-aminobutyrate hydrolase activity"/>
    <property type="evidence" value="ECO:0007669"/>
    <property type="project" value="UniProtKB-EC"/>
</dbReference>
<gene>
    <name evidence="6" type="ORF">WH95_08360</name>
</gene>
<comment type="caution">
    <text evidence="6">The sequence shown here is derived from an EMBL/GenBank/DDBJ whole genome shotgun (WGS) entry which is preliminary data.</text>
</comment>
<organism evidence="6 7">
    <name type="scientific">Kiloniella litopenaei</name>
    <dbReference type="NCBI Taxonomy" id="1549748"/>
    <lineage>
        <taxon>Bacteria</taxon>
        <taxon>Pseudomonadati</taxon>
        <taxon>Pseudomonadota</taxon>
        <taxon>Alphaproteobacteria</taxon>
        <taxon>Rhodospirillales</taxon>
        <taxon>Kiloniellaceae</taxon>
        <taxon>Kiloniella</taxon>
    </lineage>
</organism>
<dbReference type="GO" id="GO:0005829">
    <property type="term" value="C:cytosol"/>
    <property type="evidence" value="ECO:0007669"/>
    <property type="project" value="TreeGrafter"/>
</dbReference>
<comment type="catalytic activity">
    <reaction evidence="2">
        <text>4-(gamma-L-glutamylamino)butanoate + H2O = 4-aminobutanoate + L-glutamate</text>
        <dbReference type="Rhea" id="RHEA:19737"/>
        <dbReference type="ChEBI" id="CHEBI:15377"/>
        <dbReference type="ChEBI" id="CHEBI:29985"/>
        <dbReference type="ChEBI" id="CHEBI:58800"/>
        <dbReference type="ChEBI" id="CHEBI:59888"/>
        <dbReference type="EC" id="3.5.1.94"/>
    </reaction>
</comment>
<dbReference type="PROSITE" id="PS51273">
    <property type="entry name" value="GATASE_TYPE_1"/>
    <property type="match status" value="1"/>
</dbReference>
<evidence type="ECO:0000256" key="4">
    <source>
        <dbReference type="ARBA" id="ARBA00060634"/>
    </source>
</evidence>
<dbReference type="OrthoDB" id="9813383at2"/>
<dbReference type="Gene3D" id="3.40.50.880">
    <property type="match status" value="1"/>
</dbReference>
<protein>
    <recommendedName>
        <fullName evidence="5">gamma-glutamyl-gamma-aminobutyrate hydrolase</fullName>
        <ecNumber evidence="5">3.5.1.94</ecNumber>
    </recommendedName>
</protein>
<dbReference type="AlphaFoldDB" id="A0A0M2RBU7"/>
<dbReference type="EMBL" id="LANI01000005">
    <property type="protein sequence ID" value="KKJ77083.1"/>
    <property type="molecule type" value="Genomic_DNA"/>
</dbReference>
<comment type="similarity">
    <text evidence="1">Belongs to the peptidase C26 family.</text>
</comment>
<evidence type="ECO:0000313" key="7">
    <source>
        <dbReference type="Proteomes" id="UP000034491"/>
    </source>
</evidence>
<dbReference type="SUPFAM" id="SSF52317">
    <property type="entry name" value="Class I glutamine amidotransferase-like"/>
    <property type="match status" value="1"/>
</dbReference>
<dbReference type="PANTHER" id="PTHR43235:SF1">
    <property type="entry name" value="GLUTAMINE AMIDOTRANSFERASE PB2B2.05-RELATED"/>
    <property type="match status" value="1"/>
</dbReference>
<evidence type="ECO:0000256" key="1">
    <source>
        <dbReference type="ARBA" id="ARBA00011083"/>
    </source>
</evidence>
<reference evidence="6 7" key="1">
    <citation type="submission" date="2015-03" db="EMBL/GenBank/DDBJ databases">
        <title>Genome sequence of Kiloniella sp. P1-1, isolated from the gut microflora of Pacific white shrimp, Penaeus vannamei.</title>
        <authorList>
            <person name="Shao Z."/>
            <person name="Wang L."/>
            <person name="Li X."/>
        </authorList>
    </citation>
    <scope>NUCLEOTIDE SEQUENCE [LARGE SCALE GENOMIC DNA]</scope>
    <source>
        <strain evidence="6 7">P1-1</strain>
    </source>
</reference>
<accession>A0A0M2RBU7</accession>
<dbReference type="Pfam" id="PF07722">
    <property type="entry name" value="Peptidase_C26"/>
    <property type="match status" value="1"/>
</dbReference>
<evidence type="ECO:0000256" key="3">
    <source>
        <dbReference type="ARBA" id="ARBA00055068"/>
    </source>
</evidence>
<proteinExistence type="inferred from homology"/>
<dbReference type="CDD" id="cd01745">
    <property type="entry name" value="GATase1_2"/>
    <property type="match status" value="1"/>
</dbReference>
<dbReference type="PATRIC" id="fig|1549748.8.peg.3684"/>
<dbReference type="InterPro" id="IPR044668">
    <property type="entry name" value="PuuD-like"/>
</dbReference>
<dbReference type="Proteomes" id="UP000034491">
    <property type="component" value="Unassembled WGS sequence"/>
</dbReference>
<dbReference type="RefSeq" id="WP_046505582.1">
    <property type="nucleotide sequence ID" value="NZ_LANI01000005.1"/>
</dbReference>
<dbReference type="EC" id="3.5.1.94" evidence="5"/>
<evidence type="ECO:0000256" key="5">
    <source>
        <dbReference type="ARBA" id="ARBA00066788"/>
    </source>
</evidence>
<dbReference type="InterPro" id="IPR011697">
    <property type="entry name" value="Peptidase_C26"/>
</dbReference>
<evidence type="ECO:0000313" key="6">
    <source>
        <dbReference type="EMBL" id="KKJ77083.1"/>
    </source>
</evidence>